<evidence type="ECO:0000256" key="1">
    <source>
        <dbReference type="ARBA" id="ARBA00001974"/>
    </source>
</evidence>
<dbReference type="GO" id="GO:0071555">
    <property type="term" value="P:cell wall organization"/>
    <property type="evidence" value="ECO:0007669"/>
    <property type="project" value="UniProtKB-KW"/>
</dbReference>
<comment type="cofactor">
    <cofactor evidence="1 19">
        <name>FAD</name>
        <dbReference type="ChEBI" id="CHEBI:57692"/>
    </cofactor>
</comment>
<keyword evidence="16 19" id="KW-0961">Cell wall biogenesis/degradation</keyword>
<evidence type="ECO:0000256" key="14">
    <source>
        <dbReference type="ARBA" id="ARBA00023002"/>
    </source>
</evidence>
<dbReference type="KEGG" id="chya:V22_11860"/>
<evidence type="ECO:0000256" key="19">
    <source>
        <dbReference type="HAMAP-Rule" id="MF_00037"/>
    </source>
</evidence>
<dbReference type="OrthoDB" id="9804753at2"/>
<evidence type="ECO:0000256" key="16">
    <source>
        <dbReference type="ARBA" id="ARBA00023316"/>
    </source>
</evidence>
<dbReference type="GO" id="GO:0008360">
    <property type="term" value="P:regulation of cell shape"/>
    <property type="evidence" value="ECO:0007669"/>
    <property type="project" value="UniProtKB-KW"/>
</dbReference>
<dbReference type="InterPro" id="IPR016169">
    <property type="entry name" value="FAD-bd_PCMH_sub2"/>
</dbReference>
<keyword evidence="22" id="KW-1185">Reference proteome</keyword>
<dbReference type="SUPFAM" id="SSF56194">
    <property type="entry name" value="Uridine diphospho-N-Acetylenolpyruvylglucosamine reductase, MurB, C-terminal domain"/>
    <property type="match status" value="1"/>
</dbReference>
<dbReference type="Gene3D" id="3.30.43.10">
    <property type="entry name" value="Uridine Diphospho-n-acetylenolpyruvylglucosamine Reductase, domain 2"/>
    <property type="match status" value="1"/>
</dbReference>
<dbReference type="GO" id="GO:0008762">
    <property type="term" value="F:UDP-N-acetylmuramate dehydrogenase activity"/>
    <property type="evidence" value="ECO:0007669"/>
    <property type="project" value="UniProtKB-UniRule"/>
</dbReference>
<dbReference type="AlphaFoldDB" id="A0A517T6F3"/>
<proteinExistence type="inferred from homology"/>
<organism evidence="21 22">
    <name type="scientific">Calycomorphotria hydatis</name>
    <dbReference type="NCBI Taxonomy" id="2528027"/>
    <lineage>
        <taxon>Bacteria</taxon>
        <taxon>Pseudomonadati</taxon>
        <taxon>Planctomycetota</taxon>
        <taxon>Planctomycetia</taxon>
        <taxon>Planctomycetales</taxon>
        <taxon>Planctomycetaceae</taxon>
        <taxon>Calycomorphotria</taxon>
    </lineage>
</organism>
<sequence>MMTFPNDFSDITRPDEPLKNHTWLKVGGHAQFLVEPRSRDELINVIKACHEQSIPVHVLGGGSNLLVRDDGVSGAVICLPRDVLNNVEIEGTTVRAEAGVKLSHLISTTIRAGLGGLEVLTGIPGTLGGALRGNAGGRQGDIGKFVKTVTVITVTGEQFVRTEDELQFAYRQSSLDELLLLEATLELVEGDPQEITNRMRKIWIEKKASQPFSHQSAGCIFKNPRGQSAGALIDRAGLKGTRVGGASISERHANFIVTENGATAEDVLRLMDLARSKVSDQFNVELESEIEIW</sequence>
<evidence type="ECO:0000256" key="6">
    <source>
        <dbReference type="ARBA" id="ARBA00015188"/>
    </source>
</evidence>
<dbReference type="GO" id="GO:0071949">
    <property type="term" value="F:FAD binding"/>
    <property type="evidence" value="ECO:0007669"/>
    <property type="project" value="InterPro"/>
</dbReference>
<dbReference type="PANTHER" id="PTHR21071">
    <property type="entry name" value="UDP-N-ACETYLENOLPYRUVOYLGLUCOSAMINE REDUCTASE"/>
    <property type="match status" value="1"/>
</dbReference>
<keyword evidence="10 19" id="KW-0274">FAD</keyword>
<keyword evidence="15 19" id="KW-0131">Cell cycle</keyword>
<comment type="similarity">
    <text evidence="19">Belongs to the MurB family.</text>
</comment>
<evidence type="ECO:0000256" key="11">
    <source>
        <dbReference type="ARBA" id="ARBA00022857"/>
    </source>
</evidence>
<comment type="pathway">
    <text evidence="4 19">Cell wall biogenesis; peptidoglycan biosynthesis.</text>
</comment>
<evidence type="ECO:0000313" key="21">
    <source>
        <dbReference type="EMBL" id="QDT63956.1"/>
    </source>
</evidence>
<feature type="active site" evidence="19">
    <location>
        <position position="289"/>
    </location>
</feature>
<dbReference type="InterPro" id="IPR003170">
    <property type="entry name" value="MurB"/>
</dbReference>
<dbReference type="Gene3D" id="3.90.78.10">
    <property type="entry name" value="UDP-N-acetylenolpyruvoylglucosamine reductase, C-terminal domain"/>
    <property type="match status" value="1"/>
</dbReference>
<dbReference type="InterPro" id="IPR016166">
    <property type="entry name" value="FAD-bd_PCMH"/>
</dbReference>
<evidence type="ECO:0000256" key="13">
    <source>
        <dbReference type="ARBA" id="ARBA00022984"/>
    </source>
</evidence>
<accession>A0A517T6F3</accession>
<reference evidence="21 22" key="1">
    <citation type="submission" date="2019-02" db="EMBL/GenBank/DDBJ databases">
        <title>Deep-cultivation of Planctomycetes and their phenomic and genomic characterization uncovers novel biology.</title>
        <authorList>
            <person name="Wiegand S."/>
            <person name="Jogler M."/>
            <person name="Boedeker C."/>
            <person name="Pinto D."/>
            <person name="Vollmers J."/>
            <person name="Rivas-Marin E."/>
            <person name="Kohn T."/>
            <person name="Peeters S.H."/>
            <person name="Heuer A."/>
            <person name="Rast P."/>
            <person name="Oberbeckmann S."/>
            <person name="Bunk B."/>
            <person name="Jeske O."/>
            <person name="Meyerdierks A."/>
            <person name="Storesund J.E."/>
            <person name="Kallscheuer N."/>
            <person name="Luecker S."/>
            <person name="Lage O.M."/>
            <person name="Pohl T."/>
            <person name="Merkel B.J."/>
            <person name="Hornburger P."/>
            <person name="Mueller R.-W."/>
            <person name="Bruemmer F."/>
            <person name="Labrenz M."/>
            <person name="Spormann A.M."/>
            <person name="Op den Camp H."/>
            <person name="Overmann J."/>
            <person name="Amann R."/>
            <person name="Jetten M.S.M."/>
            <person name="Mascher T."/>
            <person name="Medema M.H."/>
            <person name="Devos D.P."/>
            <person name="Kaster A.-K."/>
            <person name="Ovreas L."/>
            <person name="Rohde M."/>
            <person name="Galperin M.Y."/>
            <person name="Jogler C."/>
        </authorList>
    </citation>
    <scope>NUCLEOTIDE SEQUENCE [LARGE SCALE GENOMIC DNA]</scope>
    <source>
        <strain evidence="21 22">V22</strain>
    </source>
</reference>
<keyword evidence="14 19" id="KW-0560">Oxidoreductase</keyword>
<protein>
    <recommendedName>
        <fullName evidence="6 19">UDP-N-acetylenolpyruvoylglucosamine reductase</fullName>
        <ecNumber evidence="5 19">1.3.1.98</ecNumber>
    </recommendedName>
    <alternativeName>
        <fullName evidence="17 19">UDP-N-acetylmuramate dehydrogenase</fullName>
    </alternativeName>
</protein>
<evidence type="ECO:0000256" key="8">
    <source>
        <dbReference type="ARBA" id="ARBA00022618"/>
    </source>
</evidence>
<evidence type="ECO:0000256" key="12">
    <source>
        <dbReference type="ARBA" id="ARBA00022960"/>
    </source>
</evidence>
<dbReference type="InterPro" id="IPR006094">
    <property type="entry name" value="Oxid_FAD_bind_N"/>
</dbReference>
<dbReference type="GO" id="GO:0005829">
    <property type="term" value="C:cytosol"/>
    <property type="evidence" value="ECO:0007669"/>
    <property type="project" value="TreeGrafter"/>
</dbReference>
<name>A0A517T6F3_9PLAN</name>
<evidence type="ECO:0000256" key="17">
    <source>
        <dbReference type="ARBA" id="ARBA00031026"/>
    </source>
</evidence>
<evidence type="ECO:0000256" key="5">
    <source>
        <dbReference type="ARBA" id="ARBA00012518"/>
    </source>
</evidence>
<dbReference type="NCBIfam" id="NF010480">
    <property type="entry name" value="PRK13905.1"/>
    <property type="match status" value="1"/>
</dbReference>
<dbReference type="InterPro" id="IPR036318">
    <property type="entry name" value="FAD-bd_PCMH-like_sf"/>
</dbReference>
<dbReference type="Proteomes" id="UP000319976">
    <property type="component" value="Chromosome"/>
</dbReference>
<dbReference type="GO" id="GO:0051301">
    <property type="term" value="P:cell division"/>
    <property type="evidence" value="ECO:0007669"/>
    <property type="project" value="UniProtKB-KW"/>
</dbReference>
<feature type="domain" description="FAD-binding PCMH-type" evidence="20">
    <location>
        <begin position="26"/>
        <end position="190"/>
    </location>
</feature>
<evidence type="ECO:0000256" key="15">
    <source>
        <dbReference type="ARBA" id="ARBA00023306"/>
    </source>
</evidence>
<comment type="subcellular location">
    <subcellularLocation>
        <location evidence="3 19">Cytoplasm</location>
    </subcellularLocation>
</comment>
<dbReference type="UniPathway" id="UPA00219"/>
<keyword evidence="13 19" id="KW-0573">Peptidoglycan synthesis</keyword>
<dbReference type="HAMAP" id="MF_00037">
    <property type="entry name" value="MurB"/>
    <property type="match status" value="1"/>
</dbReference>
<dbReference type="RefSeq" id="WP_145260713.1">
    <property type="nucleotide sequence ID" value="NZ_CP036316.1"/>
</dbReference>
<keyword evidence="11 19" id="KW-0521">NADP</keyword>
<dbReference type="SUPFAM" id="SSF56176">
    <property type="entry name" value="FAD-binding/transporter-associated domain-like"/>
    <property type="match status" value="1"/>
</dbReference>
<evidence type="ECO:0000313" key="22">
    <source>
        <dbReference type="Proteomes" id="UP000319976"/>
    </source>
</evidence>
<evidence type="ECO:0000256" key="18">
    <source>
        <dbReference type="ARBA" id="ARBA00048914"/>
    </source>
</evidence>
<evidence type="ECO:0000256" key="9">
    <source>
        <dbReference type="ARBA" id="ARBA00022630"/>
    </source>
</evidence>
<dbReference type="PROSITE" id="PS51387">
    <property type="entry name" value="FAD_PCMH"/>
    <property type="match status" value="1"/>
</dbReference>
<feature type="active site" description="Proton donor" evidence="19">
    <location>
        <position position="219"/>
    </location>
</feature>
<dbReference type="Pfam" id="PF02873">
    <property type="entry name" value="MurB_C"/>
    <property type="match status" value="1"/>
</dbReference>
<comment type="catalytic activity">
    <reaction evidence="18 19">
        <text>UDP-N-acetyl-alpha-D-muramate + NADP(+) = UDP-N-acetyl-3-O-(1-carboxyvinyl)-alpha-D-glucosamine + NADPH + H(+)</text>
        <dbReference type="Rhea" id="RHEA:12248"/>
        <dbReference type="ChEBI" id="CHEBI:15378"/>
        <dbReference type="ChEBI" id="CHEBI:57783"/>
        <dbReference type="ChEBI" id="CHEBI:58349"/>
        <dbReference type="ChEBI" id="CHEBI:68483"/>
        <dbReference type="ChEBI" id="CHEBI:70757"/>
        <dbReference type="EC" id="1.3.1.98"/>
    </reaction>
</comment>
<dbReference type="EC" id="1.3.1.98" evidence="5 19"/>
<keyword evidence="7 19" id="KW-0963">Cytoplasm</keyword>
<dbReference type="InterPro" id="IPR036635">
    <property type="entry name" value="MurB_C_sf"/>
</dbReference>
<evidence type="ECO:0000259" key="20">
    <source>
        <dbReference type="PROSITE" id="PS51387"/>
    </source>
</evidence>
<dbReference type="GO" id="GO:0009252">
    <property type="term" value="P:peptidoglycan biosynthetic process"/>
    <property type="evidence" value="ECO:0007669"/>
    <property type="project" value="UniProtKB-UniRule"/>
</dbReference>
<dbReference type="EMBL" id="CP036316">
    <property type="protein sequence ID" value="QDT63956.1"/>
    <property type="molecule type" value="Genomic_DNA"/>
</dbReference>
<dbReference type="Gene3D" id="3.30.465.10">
    <property type="match status" value="1"/>
</dbReference>
<evidence type="ECO:0000256" key="4">
    <source>
        <dbReference type="ARBA" id="ARBA00004752"/>
    </source>
</evidence>
<keyword evidence="9 19" id="KW-0285">Flavoprotein</keyword>
<dbReference type="InterPro" id="IPR016167">
    <property type="entry name" value="FAD-bd_PCMH_sub1"/>
</dbReference>
<evidence type="ECO:0000256" key="2">
    <source>
        <dbReference type="ARBA" id="ARBA00003921"/>
    </source>
</evidence>
<evidence type="ECO:0000256" key="7">
    <source>
        <dbReference type="ARBA" id="ARBA00022490"/>
    </source>
</evidence>
<feature type="active site" evidence="19">
    <location>
        <position position="171"/>
    </location>
</feature>
<comment type="function">
    <text evidence="2 19">Cell wall formation.</text>
</comment>
<keyword evidence="12 19" id="KW-0133">Cell shape</keyword>
<evidence type="ECO:0000256" key="10">
    <source>
        <dbReference type="ARBA" id="ARBA00022827"/>
    </source>
</evidence>
<dbReference type="PANTHER" id="PTHR21071:SF4">
    <property type="entry name" value="UDP-N-ACETYLENOLPYRUVOYLGLUCOSAMINE REDUCTASE"/>
    <property type="match status" value="1"/>
</dbReference>
<keyword evidence="8 19" id="KW-0132">Cell division</keyword>
<dbReference type="Pfam" id="PF01565">
    <property type="entry name" value="FAD_binding_4"/>
    <property type="match status" value="1"/>
</dbReference>
<dbReference type="NCBIfam" id="TIGR00179">
    <property type="entry name" value="murB"/>
    <property type="match status" value="1"/>
</dbReference>
<evidence type="ECO:0000256" key="3">
    <source>
        <dbReference type="ARBA" id="ARBA00004496"/>
    </source>
</evidence>
<gene>
    <name evidence="19 21" type="primary">murB</name>
    <name evidence="21" type="ORF">V22_11860</name>
</gene>
<dbReference type="InterPro" id="IPR011601">
    <property type="entry name" value="MurB_C"/>
</dbReference>